<organism evidence="8 9">
    <name type="scientific">Hoylesella buccalis DNF00853</name>
    <dbReference type="NCBI Taxonomy" id="1401074"/>
    <lineage>
        <taxon>Bacteria</taxon>
        <taxon>Pseudomonadati</taxon>
        <taxon>Bacteroidota</taxon>
        <taxon>Bacteroidia</taxon>
        <taxon>Bacteroidales</taxon>
        <taxon>Prevotellaceae</taxon>
        <taxon>Hoylesella</taxon>
    </lineage>
</organism>
<gene>
    <name evidence="8" type="ORF">HMPREF2137_00370</name>
</gene>
<dbReference type="InterPro" id="IPR011990">
    <property type="entry name" value="TPR-like_helical_dom_sf"/>
</dbReference>
<dbReference type="EMBL" id="JRNN01000004">
    <property type="protein sequence ID" value="KGF37465.1"/>
    <property type="molecule type" value="Genomic_DNA"/>
</dbReference>
<evidence type="ECO:0000313" key="9">
    <source>
        <dbReference type="Proteomes" id="UP000029556"/>
    </source>
</evidence>
<dbReference type="Gene3D" id="1.25.40.390">
    <property type="match status" value="1"/>
</dbReference>
<comment type="similarity">
    <text evidence="2">Belongs to the SusD family.</text>
</comment>
<evidence type="ECO:0000313" key="8">
    <source>
        <dbReference type="EMBL" id="KGF37465.1"/>
    </source>
</evidence>
<dbReference type="InterPro" id="IPR012944">
    <property type="entry name" value="SusD_RagB_dom"/>
</dbReference>
<protein>
    <recommendedName>
        <fullName evidence="7">RagB/SusD domain-containing protein</fullName>
    </recommendedName>
</protein>
<dbReference type="Proteomes" id="UP000029556">
    <property type="component" value="Unassembled WGS sequence"/>
</dbReference>
<comment type="caution">
    <text evidence="8">The sequence shown here is derived from an EMBL/GenBank/DDBJ whole genome shotgun (WGS) entry which is preliminary data.</text>
</comment>
<dbReference type="GO" id="GO:0009279">
    <property type="term" value="C:cell outer membrane"/>
    <property type="evidence" value="ECO:0007669"/>
    <property type="project" value="UniProtKB-SubCell"/>
</dbReference>
<evidence type="ECO:0000256" key="6">
    <source>
        <dbReference type="SAM" id="SignalP"/>
    </source>
</evidence>
<evidence type="ECO:0000256" key="1">
    <source>
        <dbReference type="ARBA" id="ARBA00004442"/>
    </source>
</evidence>
<keyword evidence="5" id="KW-0998">Cell outer membrane</keyword>
<evidence type="ECO:0000256" key="3">
    <source>
        <dbReference type="ARBA" id="ARBA00022729"/>
    </source>
</evidence>
<keyword evidence="4" id="KW-0472">Membrane</keyword>
<keyword evidence="3 6" id="KW-0732">Signal</keyword>
<dbReference type="PROSITE" id="PS51257">
    <property type="entry name" value="PROKAR_LIPOPROTEIN"/>
    <property type="match status" value="1"/>
</dbReference>
<feature type="domain" description="RagB/SusD" evidence="7">
    <location>
        <begin position="326"/>
        <end position="590"/>
    </location>
</feature>
<name>A0A095ZRU7_9BACT</name>
<dbReference type="AlphaFoldDB" id="A0A095ZRU7"/>
<feature type="signal peptide" evidence="6">
    <location>
        <begin position="1"/>
        <end position="23"/>
    </location>
</feature>
<sequence>MKRYHILLTACAGLLLASCNYLDVEPGDTITEDRFWTTANGVALEQYCHTYYPRLIVGHGDPRSYSTSPMFGGDMQTDNILAGAANQIAFGKNVKTQSDGAWNWSTVRGCNAFLANYKKTPANAIEQKHYAGEIYFFKAWDYFNKMKRFGDVPWYDKVLDKKDPGLYKKRDSRTLVTDSIIMCLDRAIEYLPMLTDVSKVSKDAALMLKARVCLYEGTWRRYRKMEGDEKLLKMAYDAAGELMRPEYKYSLYSEGGPDMCYFNLFIQDNYKGNPEIILAREYDPTVNMGHMISRSHPLSDMGMSRDCYEEYLCSKTGKPISICGCHNPKMGYLAEMTNRDGRLMQTICVPDADSKHAQYLYREDGGKKKGGVPNIFSLLNATDAHPFYGTSATGYCISKYYKESEWEGTEHFKSSIDAPVMRYAEVLLIRAEAGAELGLDPELDKTINALRQRVGFAHKLTEHPTEDPDLVAKYPDIVGANKNLIREIRRERRIELFAENARWDDLCRWHAAVNLLNRERRGMPMDPKFYTAKEIQMIKEKVGFDADGFITPYAIRVSYKPTFTEKNYLYNIPINEASLNPNLLPDNPGW</sequence>
<evidence type="ECO:0000256" key="4">
    <source>
        <dbReference type="ARBA" id="ARBA00023136"/>
    </source>
</evidence>
<evidence type="ECO:0000256" key="5">
    <source>
        <dbReference type="ARBA" id="ARBA00023237"/>
    </source>
</evidence>
<dbReference type="Pfam" id="PF07980">
    <property type="entry name" value="SusD_RagB"/>
    <property type="match status" value="1"/>
</dbReference>
<dbReference type="RefSeq" id="WP_036871265.1">
    <property type="nucleotide sequence ID" value="NZ_JRNN01000004.1"/>
</dbReference>
<evidence type="ECO:0000259" key="7">
    <source>
        <dbReference type="Pfam" id="PF07980"/>
    </source>
</evidence>
<reference evidence="8 9" key="1">
    <citation type="submission" date="2014-07" db="EMBL/GenBank/DDBJ databases">
        <authorList>
            <person name="McCorrison J."/>
            <person name="Sanka R."/>
            <person name="Torralba M."/>
            <person name="Gillis M."/>
            <person name="Haft D.H."/>
            <person name="Methe B."/>
            <person name="Sutton G."/>
            <person name="Nelson K.E."/>
        </authorList>
    </citation>
    <scope>NUCLEOTIDE SEQUENCE [LARGE SCALE GENOMIC DNA]</scope>
    <source>
        <strain evidence="8 9">DNF00853</strain>
    </source>
</reference>
<comment type="subcellular location">
    <subcellularLocation>
        <location evidence="1">Cell outer membrane</location>
    </subcellularLocation>
</comment>
<evidence type="ECO:0000256" key="2">
    <source>
        <dbReference type="ARBA" id="ARBA00006275"/>
    </source>
</evidence>
<feature type="chain" id="PRO_5001916368" description="RagB/SusD domain-containing protein" evidence="6">
    <location>
        <begin position="24"/>
        <end position="590"/>
    </location>
</feature>
<accession>A0A095ZRU7</accession>
<dbReference type="OrthoDB" id="1031584at2"/>
<dbReference type="SUPFAM" id="SSF48452">
    <property type="entry name" value="TPR-like"/>
    <property type="match status" value="1"/>
</dbReference>
<proteinExistence type="inferred from homology"/>